<dbReference type="AlphaFoldDB" id="A0AAV2SF03"/>
<dbReference type="EMBL" id="CAXKWB010061453">
    <property type="protein sequence ID" value="CAL4184365.1"/>
    <property type="molecule type" value="Genomic_DNA"/>
</dbReference>
<dbReference type="InterPro" id="IPR019680">
    <property type="entry name" value="Mediator_Med1"/>
</dbReference>
<sequence length="221" mass="24556">FSDDEGGGKLNQAWQMEVLMERLRSKAARFRTLPESAKTIKQAVLKKEHMMDPTEKATMGKCLDTLQSNIKVTSLSAMAERLEAIARQLGLKFTQGSSAAENFISCDMYYVEVLLTDEGRVRDVKVELAGGLNAHEGQSSPELVECLSRSDFADFTAHLEGFSSIYQLNTDKKSKSKAYQALLALETDLTNLFELTQETIKDPYKLVLKSPVGLLQPRRGG</sequence>
<comment type="similarity">
    <text evidence="2 9">Belongs to the Mediator complex subunit 1 family.</text>
</comment>
<reference evidence="11 12" key="1">
    <citation type="submission" date="2024-05" db="EMBL/GenBank/DDBJ databases">
        <authorList>
            <person name="Wallberg A."/>
        </authorList>
    </citation>
    <scope>NUCLEOTIDE SEQUENCE [LARGE SCALE GENOMIC DNA]</scope>
</reference>
<dbReference type="GO" id="GO:0016592">
    <property type="term" value="C:mediator complex"/>
    <property type="evidence" value="ECO:0007669"/>
    <property type="project" value="InterPro"/>
</dbReference>
<evidence type="ECO:0000256" key="7">
    <source>
        <dbReference type="ARBA" id="ARBA00023242"/>
    </source>
</evidence>
<evidence type="ECO:0000256" key="4">
    <source>
        <dbReference type="ARBA" id="ARBA00023015"/>
    </source>
</evidence>
<protein>
    <recommendedName>
        <fullName evidence="3 9">Mediator of RNA polymerase II transcription subunit 1</fullName>
    </recommendedName>
    <alternativeName>
        <fullName evidence="8 9">Mediator complex subunit 1</fullName>
    </alternativeName>
</protein>
<feature type="non-terminal residue" evidence="11">
    <location>
        <position position="221"/>
    </location>
</feature>
<dbReference type="InterPro" id="IPR051999">
    <property type="entry name" value="Mediator_complex_subunit_1"/>
</dbReference>
<evidence type="ECO:0000256" key="1">
    <source>
        <dbReference type="ARBA" id="ARBA00004123"/>
    </source>
</evidence>
<keyword evidence="4 9" id="KW-0805">Transcription regulation</keyword>
<dbReference type="GO" id="GO:0045944">
    <property type="term" value="P:positive regulation of transcription by RNA polymerase II"/>
    <property type="evidence" value="ECO:0007669"/>
    <property type="project" value="UniProtKB-ARBA"/>
</dbReference>
<evidence type="ECO:0000256" key="5">
    <source>
        <dbReference type="ARBA" id="ARBA00023159"/>
    </source>
</evidence>
<evidence type="ECO:0000256" key="3">
    <source>
        <dbReference type="ARBA" id="ARBA00020612"/>
    </source>
</evidence>
<dbReference type="Proteomes" id="UP001497623">
    <property type="component" value="Unassembled WGS sequence"/>
</dbReference>
<keyword evidence="7 9" id="KW-0539">Nucleus</keyword>
<comment type="subcellular location">
    <subcellularLocation>
        <location evidence="1 9">Nucleus</location>
    </subcellularLocation>
</comment>
<dbReference type="PANTHER" id="PTHR12881:SF10">
    <property type="entry name" value="MEDIATOR OF RNA POLYMERASE II TRANSCRIPTION SUBUNIT 1"/>
    <property type="match status" value="1"/>
</dbReference>
<organism evidence="11 12">
    <name type="scientific">Meganyctiphanes norvegica</name>
    <name type="common">Northern krill</name>
    <name type="synonym">Thysanopoda norvegica</name>
    <dbReference type="NCBI Taxonomy" id="48144"/>
    <lineage>
        <taxon>Eukaryota</taxon>
        <taxon>Metazoa</taxon>
        <taxon>Ecdysozoa</taxon>
        <taxon>Arthropoda</taxon>
        <taxon>Crustacea</taxon>
        <taxon>Multicrustacea</taxon>
        <taxon>Malacostraca</taxon>
        <taxon>Eumalacostraca</taxon>
        <taxon>Eucarida</taxon>
        <taxon>Euphausiacea</taxon>
        <taxon>Euphausiidae</taxon>
        <taxon>Meganyctiphanes</taxon>
    </lineage>
</organism>
<evidence type="ECO:0000256" key="6">
    <source>
        <dbReference type="ARBA" id="ARBA00023163"/>
    </source>
</evidence>
<evidence type="ECO:0000256" key="8">
    <source>
        <dbReference type="ARBA" id="ARBA00031254"/>
    </source>
</evidence>
<keyword evidence="12" id="KW-1185">Reference proteome</keyword>
<dbReference type="Pfam" id="PF10744">
    <property type="entry name" value="Med1"/>
    <property type="match status" value="1"/>
</dbReference>
<proteinExistence type="inferred from homology"/>
<evidence type="ECO:0000313" key="11">
    <source>
        <dbReference type="EMBL" id="CAL4184365.1"/>
    </source>
</evidence>
<evidence type="ECO:0000259" key="10">
    <source>
        <dbReference type="Pfam" id="PF10744"/>
    </source>
</evidence>
<feature type="non-terminal residue" evidence="11">
    <location>
        <position position="1"/>
    </location>
</feature>
<evidence type="ECO:0000313" key="12">
    <source>
        <dbReference type="Proteomes" id="UP001497623"/>
    </source>
</evidence>
<name>A0AAV2SF03_MEGNR</name>
<accession>A0AAV2SF03</accession>
<comment type="caution">
    <text evidence="11">The sequence shown here is derived from an EMBL/GenBank/DDBJ whole genome shotgun (WGS) entry which is preliminary data.</text>
</comment>
<keyword evidence="6 9" id="KW-0804">Transcription</keyword>
<dbReference type="GO" id="GO:0003712">
    <property type="term" value="F:transcription coregulator activity"/>
    <property type="evidence" value="ECO:0007669"/>
    <property type="project" value="InterPro"/>
</dbReference>
<evidence type="ECO:0000256" key="2">
    <source>
        <dbReference type="ARBA" id="ARBA00006210"/>
    </source>
</evidence>
<comment type="function">
    <text evidence="9">Component of the Mediator complex, a coactivator involved in the regulated transcription of nearly all RNA polymerase II-dependent genes. Mediator functions as a bridge to convey information from gene-specific regulatory proteins to the basal RNA polymerase II transcription machinery. Mediator is recruited to promoters by direct interactions with regulatory proteins and serves as a scaffold for the assembly of a functional preinitiation complex with RNA polymerase II and the general transcription factors.</text>
</comment>
<feature type="domain" description="Mediator complex subunit Med1" evidence="10">
    <location>
        <begin position="61"/>
        <end position="199"/>
    </location>
</feature>
<evidence type="ECO:0000256" key="9">
    <source>
        <dbReference type="RuleBase" id="RU364059"/>
    </source>
</evidence>
<dbReference type="PANTHER" id="PTHR12881">
    <property type="entry name" value="MEDIATOR OF RNA POLYMERASE II TRANSCRIPTION SUBUNIT 1"/>
    <property type="match status" value="1"/>
</dbReference>
<gene>
    <name evidence="11" type="ORF">MNOR_LOCUS35802</name>
</gene>
<keyword evidence="5 9" id="KW-0010">Activator</keyword>